<dbReference type="Proteomes" id="UP000479710">
    <property type="component" value="Unassembled WGS sequence"/>
</dbReference>
<organism evidence="2 3">
    <name type="scientific">Oryza meyeriana var. granulata</name>
    <dbReference type="NCBI Taxonomy" id="110450"/>
    <lineage>
        <taxon>Eukaryota</taxon>
        <taxon>Viridiplantae</taxon>
        <taxon>Streptophyta</taxon>
        <taxon>Embryophyta</taxon>
        <taxon>Tracheophyta</taxon>
        <taxon>Spermatophyta</taxon>
        <taxon>Magnoliopsida</taxon>
        <taxon>Liliopsida</taxon>
        <taxon>Poales</taxon>
        <taxon>Poaceae</taxon>
        <taxon>BOP clade</taxon>
        <taxon>Oryzoideae</taxon>
        <taxon>Oryzeae</taxon>
        <taxon>Oryzinae</taxon>
        <taxon>Oryza</taxon>
        <taxon>Oryza meyeriana</taxon>
    </lineage>
</organism>
<evidence type="ECO:0000313" key="2">
    <source>
        <dbReference type="EMBL" id="KAF0917433.1"/>
    </source>
</evidence>
<feature type="region of interest" description="Disordered" evidence="1">
    <location>
        <begin position="39"/>
        <end position="72"/>
    </location>
</feature>
<name>A0A6G1E0F3_9ORYZ</name>
<evidence type="ECO:0000256" key="1">
    <source>
        <dbReference type="SAM" id="MobiDB-lite"/>
    </source>
</evidence>
<comment type="caution">
    <text evidence="2">The sequence shown here is derived from an EMBL/GenBank/DDBJ whole genome shotgun (WGS) entry which is preliminary data.</text>
</comment>
<proteinExistence type="predicted"/>
<sequence length="72" mass="7367">MEKGAASGGFRDYTSVLLPAVLGDNGAADRMAGDLATLAEKAEGQGAAPNDGKRRPKDGGCGNAESWWRSEG</sequence>
<evidence type="ECO:0000313" key="3">
    <source>
        <dbReference type="Proteomes" id="UP000479710"/>
    </source>
</evidence>
<reference evidence="2 3" key="1">
    <citation type="submission" date="2019-11" db="EMBL/GenBank/DDBJ databases">
        <title>Whole genome sequence of Oryza granulata.</title>
        <authorList>
            <person name="Li W."/>
        </authorList>
    </citation>
    <scope>NUCLEOTIDE SEQUENCE [LARGE SCALE GENOMIC DNA]</scope>
    <source>
        <strain evidence="3">cv. Menghai</strain>
        <tissue evidence="2">Leaf</tissue>
    </source>
</reference>
<dbReference type="EMBL" id="SPHZ02000005">
    <property type="protein sequence ID" value="KAF0917433.1"/>
    <property type="molecule type" value="Genomic_DNA"/>
</dbReference>
<gene>
    <name evidence="2" type="ORF">E2562_017877</name>
</gene>
<keyword evidence="3" id="KW-1185">Reference proteome</keyword>
<dbReference type="AlphaFoldDB" id="A0A6G1E0F3"/>
<protein>
    <submittedName>
        <fullName evidence="2">Uncharacterized protein</fullName>
    </submittedName>
</protein>
<accession>A0A6G1E0F3</accession>